<dbReference type="EMBL" id="BNAS01000001">
    <property type="protein sequence ID" value="GHH67527.1"/>
    <property type="molecule type" value="Genomic_DNA"/>
</dbReference>
<comment type="caution">
    <text evidence="1">The sequence shown here is derived from an EMBL/GenBank/DDBJ whole genome shotgun (WGS) entry which is preliminary data.</text>
</comment>
<accession>A0A919KPH1</accession>
<organism evidence="1 2">
    <name type="scientific">Promicromonospora soli</name>
    <dbReference type="NCBI Taxonomy" id="2035533"/>
    <lineage>
        <taxon>Bacteria</taxon>
        <taxon>Bacillati</taxon>
        <taxon>Actinomycetota</taxon>
        <taxon>Actinomycetes</taxon>
        <taxon>Micrococcales</taxon>
        <taxon>Promicromonosporaceae</taxon>
        <taxon>Promicromonospora</taxon>
    </lineage>
</organism>
<evidence type="ECO:0000313" key="1">
    <source>
        <dbReference type="EMBL" id="GHH67527.1"/>
    </source>
</evidence>
<evidence type="ECO:0000313" key="2">
    <source>
        <dbReference type="Proteomes" id="UP000627369"/>
    </source>
</evidence>
<gene>
    <name evidence="1" type="ORF">GCM10017772_09390</name>
</gene>
<dbReference type="Proteomes" id="UP000627369">
    <property type="component" value="Unassembled WGS sequence"/>
</dbReference>
<protein>
    <submittedName>
        <fullName evidence="1">Uncharacterized protein</fullName>
    </submittedName>
</protein>
<sequence length="86" mass="9875">MKEQFPLTTLASPPAWHHTFGRLRGRSRWTGRGFVSPFMTVLALVRRAPNVYWRYLSLFQAQLVGGTSFVGFDNYAMGQAARARRR</sequence>
<keyword evidence="2" id="KW-1185">Reference proteome</keyword>
<reference evidence="1" key="2">
    <citation type="submission" date="2020-09" db="EMBL/GenBank/DDBJ databases">
        <authorList>
            <person name="Sun Q."/>
            <person name="Zhou Y."/>
        </authorList>
    </citation>
    <scope>NUCLEOTIDE SEQUENCE</scope>
    <source>
        <strain evidence="1">CGMCC 4.7398</strain>
    </source>
</reference>
<proteinExistence type="predicted"/>
<name>A0A919KPH1_9MICO</name>
<dbReference type="AlphaFoldDB" id="A0A919KPH1"/>
<reference evidence="1" key="1">
    <citation type="journal article" date="2014" name="Int. J. Syst. Evol. Microbiol.">
        <title>Complete genome sequence of Corynebacterium casei LMG S-19264T (=DSM 44701T), isolated from a smear-ripened cheese.</title>
        <authorList>
            <consortium name="US DOE Joint Genome Institute (JGI-PGF)"/>
            <person name="Walter F."/>
            <person name="Albersmeier A."/>
            <person name="Kalinowski J."/>
            <person name="Ruckert C."/>
        </authorList>
    </citation>
    <scope>NUCLEOTIDE SEQUENCE</scope>
    <source>
        <strain evidence="1">CGMCC 4.7398</strain>
    </source>
</reference>